<dbReference type="SUPFAM" id="SSF48371">
    <property type="entry name" value="ARM repeat"/>
    <property type="match status" value="1"/>
</dbReference>
<evidence type="ECO:0000313" key="15">
    <source>
        <dbReference type="EMBL" id="KAJ1926854.1"/>
    </source>
</evidence>
<evidence type="ECO:0000256" key="4">
    <source>
        <dbReference type="ARBA" id="ARBA00022737"/>
    </source>
</evidence>
<feature type="domain" description="Coatomer beta subunit appendage platform" evidence="14">
    <location>
        <begin position="815"/>
        <end position="942"/>
    </location>
</feature>
<dbReference type="PIRSF" id="PIRSF005727">
    <property type="entry name" value="Coatomer_beta_subunit"/>
    <property type="match status" value="1"/>
</dbReference>
<evidence type="ECO:0000256" key="2">
    <source>
        <dbReference type="ARBA" id="ARBA00022448"/>
    </source>
</evidence>
<keyword evidence="7 10" id="KW-0333">Golgi apparatus</keyword>
<evidence type="ECO:0000256" key="8">
    <source>
        <dbReference type="ARBA" id="ARBA00023136"/>
    </source>
</evidence>
<dbReference type="InterPro" id="IPR011989">
    <property type="entry name" value="ARM-like"/>
</dbReference>
<feature type="domain" description="Coatomer beta subunit C-terminal" evidence="13">
    <location>
        <begin position="675"/>
        <end position="810"/>
    </location>
</feature>
<keyword evidence="9 10" id="KW-0968">Cytoplasmic vesicle</keyword>
<evidence type="ECO:0000256" key="5">
    <source>
        <dbReference type="ARBA" id="ARBA00022892"/>
    </source>
</evidence>
<gene>
    <name evidence="15" type="primary">SEC26_1</name>
    <name evidence="15" type="ORF">IWQ60_003440</name>
</gene>
<dbReference type="Gene3D" id="1.25.10.10">
    <property type="entry name" value="Leucine-rich Repeat Variant"/>
    <property type="match status" value="1"/>
</dbReference>
<dbReference type="InterPro" id="IPR016460">
    <property type="entry name" value="COPB1"/>
</dbReference>
<dbReference type="OrthoDB" id="10261439at2759"/>
<dbReference type="GO" id="GO:0000139">
    <property type="term" value="C:Golgi membrane"/>
    <property type="evidence" value="ECO:0007669"/>
    <property type="project" value="UniProtKB-SubCell"/>
</dbReference>
<dbReference type="Pfam" id="PF07718">
    <property type="entry name" value="Coatamer_beta_C"/>
    <property type="match status" value="1"/>
</dbReference>
<dbReference type="GO" id="GO:0005198">
    <property type="term" value="F:structural molecule activity"/>
    <property type="evidence" value="ECO:0007669"/>
    <property type="project" value="InterPro"/>
</dbReference>
<evidence type="ECO:0000256" key="1">
    <source>
        <dbReference type="ARBA" id="ARBA00004255"/>
    </source>
</evidence>
<keyword evidence="3 10" id="KW-0963">Cytoplasm</keyword>
<dbReference type="InterPro" id="IPR029446">
    <property type="entry name" value="COPB1_appendage_platform_dom"/>
</dbReference>
<evidence type="ECO:0000259" key="12">
    <source>
        <dbReference type="Pfam" id="PF01602"/>
    </source>
</evidence>
<dbReference type="AlphaFoldDB" id="A0A9W8E025"/>
<comment type="caution">
    <text evidence="15">The sequence shown here is derived from an EMBL/GenBank/DDBJ whole genome shotgun (WGS) entry which is preliminary data.</text>
</comment>
<evidence type="ECO:0000256" key="10">
    <source>
        <dbReference type="PIRNR" id="PIRNR005727"/>
    </source>
</evidence>
<accession>A0A9W8E025</accession>
<keyword evidence="16" id="KW-1185">Reference proteome</keyword>
<dbReference type="GO" id="GO:0006888">
    <property type="term" value="P:endoplasmic reticulum to Golgi vesicle-mediated transport"/>
    <property type="evidence" value="ECO:0007669"/>
    <property type="project" value="TreeGrafter"/>
</dbReference>
<evidence type="ECO:0000256" key="11">
    <source>
        <dbReference type="SAM" id="MobiDB-lite"/>
    </source>
</evidence>
<feature type="region of interest" description="Disordered" evidence="11">
    <location>
        <begin position="486"/>
        <end position="544"/>
    </location>
</feature>
<name>A0A9W8E025_9FUNG</name>
<feature type="compositionally biased region" description="Polar residues" evidence="11">
    <location>
        <begin position="497"/>
        <end position="514"/>
    </location>
</feature>
<protein>
    <recommendedName>
        <fullName evidence="10">Coatomer subunit beta</fullName>
    </recommendedName>
    <alternativeName>
        <fullName evidence="10">Beta-coat protein</fullName>
    </alternativeName>
</protein>
<sequence>MASNQCYVLVAPDDNRETPSVAELKKDLERSNDHIKIDAMRKLLVLMVNGQPCPELLMHVIRFVMPSKNKVLKKLLHFYWEICSKTDADGKLRQEMILVCNAIRNDLQHPNEYIRGATLRFLCKIHEPEILEPLLPTVRACLEHRHSYVRKNAVFAVHAIYKHSPALVPDAAELIGNFLLTEADMACRRNAFVSLSAVAPELAAQYIKDNLGRVLEFEELLQLAVIDFVRKDGRAHPADRSKFIRCVFELLDAPAHAVKYEAATTLVNLTSNPAAVKAAAACFIELAVKESDNNVKLIVLDRLGELHRDNGSGVLSDLVMDVLRVLSSPDLEVRRRALKIAMELTTQRNIQDVVIFLKKELARTTDQGYDQTADYRHLLIRTIHNCAIRFSEAATEVVHALMDSINDFNTSSAVDVINFVREVVEKFPALRAGILARLLEALLEFKSGQVLRGALWILGEYSLDLVTIEDTWAKLREATGEIPILAAEQRRAEEANPNETTSDATAAPLPSSSRRILPDGTYASESSLGGSATAPEPRAGAAGGQRPCIRTLLLKGDFFLGTALANTLVKLVIRLREVVGAEPALLNARRAEAMLIMTGMVRLGQSDFVANPIDEDSRDRILACLRALDNTTLNDPLSTAAFLEECKASFTRLLVADDAAHASHHDASAPDTVQPDELITFGQLAKKTDLGVTDTYEVDVLRATGDTLRADSGSKLDTIVQLAGFSDPVYAEAYVNINQYDIVLDVLIVNQTAETLRNLTVEFTTLGDLKLVEKPTEHNLAPHGFYTLQAHIKVSSTETGVIFGTVYYDGPGAAESTCVVLNDVHIDIMEYIRPATCDESQFREMWTEFEWENKVLVNTPVTDLRAYLDHVLKITNMSCLTPANALSGDCGFISANLYARSIFGEDALANLSIEQHEHGAITGHIRIRSKTQGIALNLGDKISLGQKALATQ</sequence>
<dbReference type="Proteomes" id="UP001150569">
    <property type="component" value="Unassembled WGS sequence"/>
</dbReference>
<dbReference type="GO" id="GO:0006891">
    <property type="term" value="P:intra-Golgi vesicle-mediated transport"/>
    <property type="evidence" value="ECO:0007669"/>
    <property type="project" value="TreeGrafter"/>
</dbReference>
<organism evidence="15 16">
    <name type="scientific">Tieghemiomyces parasiticus</name>
    <dbReference type="NCBI Taxonomy" id="78921"/>
    <lineage>
        <taxon>Eukaryota</taxon>
        <taxon>Fungi</taxon>
        <taxon>Fungi incertae sedis</taxon>
        <taxon>Zoopagomycota</taxon>
        <taxon>Kickxellomycotina</taxon>
        <taxon>Dimargaritomycetes</taxon>
        <taxon>Dimargaritales</taxon>
        <taxon>Dimargaritaceae</taxon>
        <taxon>Tieghemiomyces</taxon>
    </lineage>
</organism>
<keyword evidence="8 10" id="KW-0472">Membrane</keyword>
<dbReference type="InterPro" id="IPR002553">
    <property type="entry name" value="Clathrin/coatomer_adapt-like_N"/>
</dbReference>
<evidence type="ECO:0000313" key="16">
    <source>
        <dbReference type="Proteomes" id="UP001150569"/>
    </source>
</evidence>
<dbReference type="InterPro" id="IPR016024">
    <property type="entry name" value="ARM-type_fold"/>
</dbReference>
<comment type="subunit">
    <text evidence="10">Oligomeric complex that consists of at least the alpha, beta, beta', gamma, delta, epsilon and zeta subunits.</text>
</comment>
<evidence type="ECO:0000259" key="13">
    <source>
        <dbReference type="Pfam" id="PF07718"/>
    </source>
</evidence>
<evidence type="ECO:0000259" key="14">
    <source>
        <dbReference type="Pfam" id="PF14806"/>
    </source>
</evidence>
<dbReference type="GO" id="GO:0006886">
    <property type="term" value="P:intracellular protein transport"/>
    <property type="evidence" value="ECO:0007669"/>
    <property type="project" value="InterPro"/>
</dbReference>
<proteinExistence type="predicted"/>
<evidence type="ECO:0000256" key="3">
    <source>
        <dbReference type="ARBA" id="ARBA00022490"/>
    </source>
</evidence>
<dbReference type="Pfam" id="PF14806">
    <property type="entry name" value="Coatomer_b_Cpla"/>
    <property type="match status" value="1"/>
</dbReference>
<evidence type="ECO:0000256" key="7">
    <source>
        <dbReference type="ARBA" id="ARBA00023034"/>
    </source>
</evidence>
<dbReference type="PANTHER" id="PTHR10635:SF0">
    <property type="entry name" value="COATOMER SUBUNIT BETA"/>
    <property type="match status" value="1"/>
</dbReference>
<reference evidence="15" key="1">
    <citation type="submission" date="2022-07" db="EMBL/GenBank/DDBJ databases">
        <title>Phylogenomic reconstructions and comparative analyses of Kickxellomycotina fungi.</title>
        <authorList>
            <person name="Reynolds N.K."/>
            <person name="Stajich J.E."/>
            <person name="Barry K."/>
            <person name="Grigoriev I.V."/>
            <person name="Crous P."/>
            <person name="Smith M.E."/>
        </authorList>
    </citation>
    <scope>NUCLEOTIDE SEQUENCE</scope>
    <source>
        <strain evidence="15">RSA 861</strain>
    </source>
</reference>
<keyword evidence="2 10" id="KW-0813">Transport</keyword>
<dbReference type="Pfam" id="PF01602">
    <property type="entry name" value="Adaptin_N"/>
    <property type="match status" value="1"/>
</dbReference>
<evidence type="ECO:0000256" key="9">
    <source>
        <dbReference type="ARBA" id="ARBA00023329"/>
    </source>
</evidence>
<comment type="subcellular location">
    <subcellularLocation>
        <location evidence="10">Cytoplasm</location>
    </subcellularLocation>
    <subcellularLocation>
        <location evidence="1 10">Golgi apparatus membrane</location>
        <topology evidence="1 10">Peripheral membrane protein</topology>
        <orientation evidence="1 10">Cytoplasmic side</orientation>
    </subcellularLocation>
    <subcellularLocation>
        <location evidence="10">Cytoplasmic vesicle</location>
        <location evidence="10">COPI-coated vesicle membrane</location>
        <topology evidence="10">Peripheral membrane protein</topology>
        <orientation evidence="10">Cytoplasmic side</orientation>
    </subcellularLocation>
</comment>
<dbReference type="InterPro" id="IPR011710">
    <property type="entry name" value="Coatomer_bsu_C"/>
</dbReference>
<comment type="function">
    <text evidence="10">The coatomer is a cytosolic protein complex that binds to dilysine motifs and reversibly associates with Golgi non-clathrin-coated vesicles, which further mediate biosynthetic protein transport from the ER, via the Golgi up to the trans Golgi network. Coatomer complex is required for budding from Golgi membranes, and is essential for the retrograde Golgi-to-ER transport of dilysine-tagged proteins.</text>
</comment>
<dbReference type="EMBL" id="JANBPT010000147">
    <property type="protein sequence ID" value="KAJ1926854.1"/>
    <property type="molecule type" value="Genomic_DNA"/>
</dbReference>
<keyword evidence="6 10" id="KW-0653">Protein transport</keyword>
<keyword evidence="4" id="KW-0677">Repeat</keyword>
<keyword evidence="5 10" id="KW-0931">ER-Golgi transport</keyword>
<evidence type="ECO:0000256" key="6">
    <source>
        <dbReference type="ARBA" id="ARBA00022927"/>
    </source>
</evidence>
<dbReference type="GO" id="GO:0030126">
    <property type="term" value="C:COPI vesicle coat"/>
    <property type="evidence" value="ECO:0007669"/>
    <property type="project" value="InterPro"/>
</dbReference>
<dbReference type="PANTHER" id="PTHR10635">
    <property type="entry name" value="COATOMER SUBUNIT BETA"/>
    <property type="match status" value="1"/>
</dbReference>
<feature type="domain" description="Clathrin/coatomer adaptor adaptin-like N-terminal" evidence="12">
    <location>
        <begin position="20"/>
        <end position="494"/>
    </location>
</feature>